<keyword evidence="1" id="KW-0812">Transmembrane</keyword>
<dbReference type="AlphaFoldDB" id="A0AAV2QGK6"/>
<dbReference type="EMBL" id="CAXKWB010006811">
    <property type="protein sequence ID" value="CAL4084494.1"/>
    <property type="molecule type" value="Genomic_DNA"/>
</dbReference>
<gene>
    <name evidence="2" type="ORF">MNOR_LOCUS12437</name>
</gene>
<feature type="non-terminal residue" evidence="2">
    <location>
        <position position="1"/>
    </location>
</feature>
<keyword evidence="1" id="KW-1133">Transmembrane helix</keyword>
<organism evidence="2 3">
    <name type="scientific">Meganyctiphanes norvegica</name>
    <name type="common">Northern krill</name>
    <name type="synonym">Thysanopoda norvegica</name>
    <dbReference type="NCBI Taxonomy" id="48144"/>
    <lineage>
        <taxon>Eukaryota</taxon>
        <taxon>Metazoa</taxon>
        <taxon>Ecdysozoa</taxon>
        <taxon>Arthropoda</taxon>
        <taxon>Crustacea</taxon>
        <taxon>Multicrustacea</taxon>
        <taxon>Malacostraca</taxon>
        <taxon>Eumalacostraca</taxon>
        <taxon>Eucarida</taxon>
        <taxon>Euphausiacea</taxon>
        <taxon>Euphausiidae</taxon>
        <taxon>Meganyctiphanes</taxon>
    </lineage>
</organism>
<accession>A0AAV2QGK6</accession>
<feature type="transmembrane region" description="Helical" evidence="1">
    <location>
        <begin position="12"/>
        <end position="31"/>
    </location>
</feature>
<evidence type="ECO:0000256" key="1">
    <source>
        <dbReference type="SAM" id="Phobius"/>
    </source>
</evidence>
<keyword evidence="1" id="KW-0472">Membrane</keyword>
<protein>
    <submittedName>
        <fullName evidence="2">Uncharacterized protein</fullName>
    </submittedName>
</protein>
<feature type="transmembrane region" description="Helical" evidence="1">
    <location>
        <begin position="179"/>
        <end position="201"/>
    </location>
</feature>
<dbReference type="Proteomes" id="UP001497623">
    <property type="component" value="Unassembled WGS sequence"/>
</dbReference>
<reference evidence="2 3" key="1">
    <citation type="submission" date="2024-05" db="EMBL/GenBank/DDBJ databases">
        <authorList>
            <person name="Wallberg A."/>
        </authorList>
    </citation>
    <scope>NUCLEOTIDE SEQUENCE [LARGE SCALE GENOMIC DNA]</scope>
</reference>
<sequence length="206" mass="22884">YCLLPGERDSGVISGALCCCVLISIMISVMTQTLSVPYGRINSDLANMKEDDTDQDDDCDPNTSHLSELKHDSLLPDLILSTTPDKATKTSAPRRHRSLLSASRSLKFAMGACGRHLPDMGACGRQLPTMGASGRHLPCDLLLIQRDIEKRVLRIVGRDLRFIADKFYNDKAKTMNLDAIALLTFTHCLRTSILALLYWRISKKFS</sequence>
<comment type="caution">
    <text evidence="2">The sequence shown here is derived from an EMBL/GenBank/DDBJ whole genome shotgun (WGS) entry which is preliminary data.</text>
</comment>
<name>A0AAV2QGK6_MEGNR</name>
<evidence type="ECO:0000313" key="2">
    <source>
        <dbReference type="EMBL" id="CAL4084494.1"/>
    </source>
</evidence>
<evidence type="ECO:0000313" key="3">
    <source>
        <dbReference type="Proteomes" id="UP001497623"/>
    </source>
</evidence>
<keyword evidence="3" id="KW-1185">Reference proteome</keyword>
<proteinExistence type="predicted"/>